<dbReference type="PANTHER" id="PTHR30349:SF41">
    <property type="entry name" value="INTEGRASE_RECOMBINASE PROTEIN MJ0367-RELATED"/>
    <property type="match status" value="1"/>
</dbReference>
<dbReference type="Gene3D" id="1.10.150.130">
    <property type="match status" value="1"/>
</dbReference>
<accession>A0A1H6L5A5</accession>
<evidence type="ECO:0000259" key="5">
    <source>
        <dbReference type="PROSITE" id="PS51898"/>
    </source>
</evidence>
<keyword evidence="2 4" id="KW-0238">DNA-binding</keyword>
<dbReference type="AlphaFoldDB" id="A0A1H6L5A5"/>
<dbReference type="STRING" id="370526.SAMN04489835_4235"/>
<gene>
    <name evidence="7" type="ORF">SAMN04489835_4235</name>
</gene>
<evidence type="ECO:0000313" key="8">
    <source>
        <dbReference type="Proteomes" id="UP000182915"/>
    </source>
</evidence>
<dbReference type="GO" id="GO:0006310">
    <property type="term" value="P:DNA recombination"/>
    <property type="evidence" value="ECO:0007669"/>
    <property type="project" value="UniProtKB-KW"/>
</dbReference>
<dbReference type="SUPFAM" id="SSF56349">
    <property type="entry name" value="DNA breaking-rejoining enzymes"/>
    <property type="match status" value="1"/>
</dbReference>
<dbReference type="InterPro" id="IPR044068">
    <property type="entry name" value="CB"/>
</dbReference>
<protein>
    <submittedName>
        <fullName evidence="7">Integrase</fullName>
    </submittedName>
</protein>
<sequence>MGTRRADGEGSYRQRSNGLWEASTRYTAADGERKRLSVYGKTRAEARGKLNDARKRIAEGAPPRDDRQTIGLWLASWRTTALPASSRKATTQELYANLCRKHLEGDTELATRRLDQIRPTHVEALVLRLRGKGLSDSTVRQVYTVLRAALDIAVRDGLLANNPTAKVKRPAVAPKEARYLSTEDVRRLLNQLDGLRYRLAVLLMAATGMRRGEVAGLRWSDVDLTKGELTVAGIVVRVAGALEWTAPKTDRSRRRIPLTTGLITELKKHRKTQIAERLHAGDQWTDTGAVFATEVGGWLDPRNLLRTVEIAAGKAGIENVGAHTLRHSAAVGWLESGVHIKAAADLLGHASINITGDLYGHTSDDAARAAVKGLGDALGL</sequence>
<evidence type="ECO:0000259" key="6">
    <source>
        <dbReference type="PROSITE" id="PS51900"/>
    </source>
</evidence>
<feature type="domain" description="Core-binding (CB)" evidence="6">
    <location>
        <begin position="68"/>
        <end position="154"/>
    </location>
</feature>
<dbReference type="CDD" id="cd01189">
    <property type="entry name" value="INT_ICEBs1_C_like"/>
    <property type="match status" value="1"/>
</dbReference>
<dbReference type="InterPro" id="IPR010998">
    <property type="entry name" value="Integrase_recombinase_N"/>
</dbReference>
<dbReference type="InterPro" id="IPR013762">
    <property type="entry name" value="Integrase-like_cat_sf"/>
</dbReference>
<dbReference type="GO" id="GO:0015074">
    <property type="term" value="P:DNA integration"/>
    <property type="evidence" value="ECO:0007669"/>
    <property type="project" value="InterPro"/>
</dbReference>
<evidence type="ECO:0000256" key="1">
    <source>
        <dbReference type="ARBA" id="ARBA00008857"/>
    </source>
</evidence>
<keyword evidence="3" id="KW-0233">DNA recombination</keyword>
<evidence type="ECO:0000313" key="7">
    <source>
        <dbReference type="EMBL" id="SEH79610.1"/>
    </source>
</evidence>
<proteinExistence type="inferred from homology"/>
<dbReference type="PROSITE" id="PS51898">
    <property type="entry name" value="TYR_RECOMBINASE"/>
    <property type="match status" value="1"/>
</dbReference>
<dbReference type="PROSITE" id="PS51900">
    <property type="entry name" value="CB"/>
    <property type="match status" value="1"/>
</dbReference>
<dbReference type="InterPro" id="IPR002104">
    <property type="entry name" value="Integrase_catalytic"/>
</dbReference>
<dbReference type="EMBL" id="LT629971">
    <property type="protein sequence ID" value="SEH79610.1"/>
    <property type="molecule type" value="Genomic_DNA"/>
</dbReference>
<reference evidence="8" key="1">
    <citation type="submission" date="2016-10" db="EMBL/GenBank/DDBJ databases">
        <authorList>
            <person name="Varghese N."/>
            <person name="Submissions S."/>
        </authorList>
    </citation>
    <scope>NUCLEOTIDE SEQUENCE [LARGE SCALE GENOMIC DNA]</scope>
    <source>
        <strain evidence="8">DSM 45405</strain>
    </source>
</reference>
<organism evidence="7 8">
    <name type="scientific">Mycolicibacterium rutilum</name>
    <name type="common">Mycobacterium rutilum</name>
    <dbReference type="NCBI Taxonomy" id="370526"/>
    <lineage>
        <taxon>Bacteria</taxon>
        <taxon>Bacillati</taxon>
        <taxon>Actinomycetota</taxon>
        <taxon>Actinomycetes</taxon>
        <taxon>Mycobacteriales</taxon>
        <taxon>Mycobacteriaceae</taxon>
        <taxon>Mycolicibacterium</taxon>
    </lineage>
</organism>
<keyword evidence="8" id="KW-1185">Reference proteome</keyword>
<dbReference type="InterPro" id="IPR011010">
    <property type="entry name" value="DNA_brk_join_enz"/>
</dbReference>
<dbReference type="Gene3D" id="1.10.443.10">
    <property type="entry name" value="Intergrase catalytic core"/>
    <property type="match status" value="1"/>
</dbReference>
<dbReference type="GO" id="GO:0003677">
    <property type="term" value="F:DNA binding"/>
    <property type="evidence" value="ECO:0007669"/>
    <property type="project" value="UniProtKB-UniRule"/>
</dbReference>
<dbReference type="InterPro" id="IPR050090">
    <property type="entry name" value="Tyrosine_recombinase_XerCD"/>
</dbReference>
<dbReference type="OrthoDB" id="4326943at2"/>
<dbReference type="Pfam" id="PF00589">
    <property type="entry name" value="Phage_integrase"/>
    <property type="match status" value="1"/>
</dbReference>
<dbReference type="Proteomes" id="UP000182915">
    <property type="component" value="Chromosome I"/>
</dbReference>
<evidence type="ECO:0000256" key="3">
    <source>
        <dbReference type="ARBA" id="ARBA00023172"/>
    </source>
</evidence>
<dbReference type="RefSeq" id="WP_083408829.1">
    <property type="nucleotide sequence ID" value="NZ_LT629971.1"/>
</dbReference>
<name>A0A1H6L5A5_MYCRU</name>
<dbReference type="PANTHER" id="PTHR30349">
    <property type="entry name" value="PHAGE INTEGRASE-RELATED"/>
    <property type="match status" value="1"/>
</dbReference>
<evidence type="ECO:0000256" key="2">
    <source>
        <dbReference type="ARBA" id="ARBA00023125"/>
    </source>
</evidence>
<comment type="similarity">
    <text evidence="1">Belongs to the 'phage' integrase family.</text>
</comment>
<evidence type="ECO:0000256" key="4">
    <source>
        <dbReference type="PROSITE-ProRule" id="PRU01248"/>
    </source>
</evidence>
<feature type="domain" description="Tyr recombinase" evidence="5">
    <location>
        <begin position="175"/>
        <end position="372"/>
    </location>
</feature>